<protein>
    <submittedName>
        <fullName evidence="2">Uncharacterized protein</fullName>
    </submittedName>
</protein>
<proteinExistence type="predicted"/>
<evidence type="ECO:0000313" key="2">
    <source>
        <dbReference type="EMBL" id="CAG5130116.1"/>
    </source>
</evidence>
<organism evidence="2 3">
    <name type="scientific">Candidula unifasciata</name>
    <dbReference type="NCBI Taxonomy" id="100452"/>
    <lineage>
        <taxon>Eukaryota</taxon>
        <taxon>Metazoa</taxon>
        <taxon>Spiralia</taxon>
        <taxon>Lophotrochozoa</taxon>
        <taxon>Mollusca</taxon>
        <taxon>Gastropoda</taxon>
        <taxon>Heterobranchia</taxon>
        <taxon>Euthyneura</taxon>
        <taxon>Panpulmonata</taxon>
        <taxon>Eupulmonata</taxon>
        <taxon>Stylommatophora</taxon>
        <taxon>Helicina</taxon>
        <taxon>Helicoidea</taxon>
        <taxon>Geomitridae</taxon>
        <taxon>Candidula</taxon>
    </lineage>
</organism>
<evidence type="ECO:0000256" key="1">
    <source>
        <dbReference type="SAM" id="MobiDB-lite"/>
    </source>
</evidence>
<dbReference type="AlphaFoldDB" id="A0A8S3ZS29"/>
<name>A0A8S3ZS29_9EUPU</name>
<gene>
    <name evidence="2" type="ORF">CUNI_LOCUS15674</name>
</gene>
<feature type="region of interest" description="Disordered" evidence="1">
    <location>
        <begin position="16"/>
        <end position="52"/>
    </location>
</feature>
<feature type="non-terminal residue" evidence="2">
    <location>
        <position position="1"/>
    </location>
</feature>
<reference evidence="2" key="1">
    <citation type="submission" date="2021-04" db="EMBL/GenBank/DDBJ databases">
        <authorList>
            <consortium name="Molecular Ecology Group"/>
        </authorList>
    </citation>
    <scope>NUCLEOTIDE SEQUENCE</scope>
</reference>
<keyword evidence="3" id="KW-1185">Reference proteome</keyword>
<dbReference type="Proteomes" id="UP000678393">
    <property type="component" value="Unassembled WGS sequence"/>
</dbReference>
<dbReference type="EMBL" id="CAJHNH020003846">
    <property type="protein sequence ID" value="CAG5130116.1"/>
    <property type="molecule type" value="Genomic_DNA"/>
</dbReference>
<accession>A0A8S3ZS29</accession>
<comment type="caution">
    <text evidence="2">The sequence shown here is derived from an EMBL/GenBank/DDBJ whole genome shotgun (WGS) entry which is preliminary data.</text>
</comment>
<feature type="compositionally biased region" description="Polar residues" evidence="1">
    <location>
        <begin position="16"/>
        <end position="29"/>
    </location>
</feature>
<feature type="non-terminal residue" evidence="2">
    <location>
        <position position="74"/>
    </location>
</feature>
<evidence type="ECO:0000313" key="3">
    <source>
        <dbReference type="Proteomes" id="UP000678393"/>
    </source>
</evidence>
<sequence length="74" mass="8136">SALKRKPNLSFTFAYSSPTNLSPHTSHPFSNPPTPGLPKTALRQTSGRSLEANPWDVKATGLRDLWLPSHLILD</sequence>